<dbReference type="EMBL" id="CP076686">
    <property type="protein sequence ID" value="QWV14919.1"/>
    <property type="molecule type" value="Genomic_DNA"/>
</dbReference>
<keyword evidence="2" id="KW-0235">DNA replication</keyword>
<evidence type="ECO:0000256" key="2">
    <source>
        <dbReference type="ARBA" id="ARBA00022705"/>
    </source>
</evidence>
<evidence type="ECO:0000313" key="4">
    <source>
        <dbReference type="Proteomes" id="UP000683442"/>
    </source>
</evidence>
<keyword evidence="4" id="KW-1185">Reference proteome</keyword>
<gene>
    <name evidence="3" type="ORF">KQ249_10165</name>
</gene>
<dbReference type="InterPro" id="IPR000989">
    <property type="entry name" value="Rep"/>
</dbReference>
<protein>
    <submittedName>
        <fullName evidence="3">Protein rep</fullName>
    </submittedName>
</protein>
<organism evidence="3 4">
    <name type="scientific">Marinobacter adhaerens</name>
    <dbReference type="NCBI Taxonomy" id="1033846"/>
    <lineage>
        <taxon>Bacteria</taxon>
        <taxon>Pseudomonadati</taxon>
        <taxon>Pseudomonadota</taxon>
        <taxon>Gammaproteobacteria</taxon>
        <taxon>Pseudomonadales</taxon>
        <taxon>Marinobacteraceae</taxon>
        <taxon>Marinobacter</taxon>
    </lineage>
</organism>
<name>A0ABX8IQ93_9GAMM</name>
<reference evidence="3 4" key="1">
    <citation type="submission" date="2021-06" db="EMBL/GenBank/DDBJ databases">
        <title>Microbial metabolic specificity influences pelagic lipid remineralization.</title>
        <authorList>
            <person name="Behrendt L."/>
            <person name="Hunter J.E."/>
            <person name="Alcolombri U."/>
            <person name="Smriga S."/>
            <person name="Mincer T."/>
            <person name="Lowenstein D.P."/>
            <person name="Peaudecerf F.J."/>
            <person name="Fernandez V.I."/>
            <person name="Fredricks H."/>
            <person name="Almblad H."/>
            <person name="Harrison J.J."/>
            <person name="Stocker R."/>
            <person name="Van Mooy B.A.S."/>
        </authorList>
    </citation>
    <scope>NUCLEOTIDE SEQUENCE [LARGE SCALE GENOMIC DNA]</scope>
    <source>
        <strain evidence="3 4">HP15-B</strain>
    </source>
</reference>
<evidence type="ECO:0000313" key="3">
    <source>
        <dbReference type="EMBL" id="QWV14919.1"/>
    </source>
</evidence>
<comment type="similarity">
    <text evidence="1">Belongs to the Gram-positive plasmids replication protein type 1 family.</text>
</comment>
<evidence type="ECO:0000256" key="1">
    <source>
        <dbReference type="ARBA" id="ARBA00008909"/>
    </source>
</evidence>
<proteinExistence type="inferred from homology"/>
<dbReference type="Proteomes" id="UP000683442">
    <property type="component" value="Chromosome"/>
</dbReference>
<sequence>MNARKCDVSALRATIEHMNQAFWRLMNRDFWKRHVQVGIRFAEIAGCFLDGESLNYQSTYLHFHCILRVSPSMHAGVKYVSELRWAEEWQQSLPTNRQLYETAWRGSGS</sequence>
<dbReference type="Pfam" id="PF01446">
    <property type="entry name" value="Rep_1"/>
    <property type="match status" value="1"/>
</dbReference>
<accession>A0ABX8IQ93</accession>